<dbReference type="AlphaFoldDB" id="A0A914XAW8"/>
<dbReference type="GO" id="GO:0007165">
    <property type="term" value="P:signal transduction"/>
    <property type="evidence" value="ECO:0007669"/>
    <property type="project" value="TreeGrafter"/>
</dbReference>
<reference evidence="8" key="1">
    <citation type="submission" date="2022-11" db="UniProtKB">
        <authorList>
            <consortium name="WormBaseParasite"/>
        </authorList>
    </citation>
    <scope>IDENTIFICATION</scope>
</reference>
<dbReference type="Pfam" id="PF01094">
    <property type="entry name" value="ANF_receptor"/>
    <property type="match status" value="1"/>
</dbReference>
<dbReference type="GO" id="GO:0017046">
    <property type="term" value="F:peptide hormone binding"/>
    <property type="evidence" value="ECO:0007669"/>
    <property type="project" value="TreeGrafter"/>
</dbReference>
<keyword evidence="3" id="KW-1133">Transmembrane helix</keyword>
<evidence type="ECO:0000256" key="2">
    <source>
        <dbReference type="ARBA" id="ARBA00022692"/>
    </source>
</evidence>
<feature type="signal peptide" evidence="5">
    <location>
        <begin position="1"/>
        <end position="23"/>
    </location>
</feature>
<name>A0A914XAW8_9BILA</name>
<evidence type="ECO:0000256" key="4">
    <source>
        <dbReference type="ARBA" id="ARBA00023136"/>
    </source>
</evidence>
<dbReference type="Gene3D" id="3.40.50.2300">
    <property type="match status" value="1"/>
</dbReference>
<dbReference type="Proteomes" id="UP000887566">
    <property type="component" value="Unplaced"/>
</dbReference>
<accession>A0A914XAW8</accession>
<keyword evidence="7" id="KW-1185">Reference proteome</keyword>
<feature type="chain" id="PRO_5037586562" evidence="5">
    <location>
        <begin position="24"/>
        <end position="376"/>
    </location>
</feature>
<evidence type="ECO:0000313" key="8">
    <source>
        <dbReference type="WBParaSite" id="PSAMB.scaffold757size41823.g8439.t1"/>
    </source>
</evidence>
<keyword evidence="5" id="KW-0732">Signal</keyword>
<keyword evidence="4" id="KW-0472">Membrane</keyword>
<organism evidence="7 8">
    <name type="scientific">Plectus sambesii</name>
    <dbReference type="NCBI Taxonomy" id="2011161"/>
    <lineage>
        <taxon>Eukaryota</taxon>
        <taxon>Metazoa</taxon>
        <taxon>Ecdysozoa</taxon>
        <taxon>Nematoda</taxon>
        <taxon>Chromadorea</taxon>
        <taxon>Plectida</taxon>
        <taxon>Plectina</taxon>
        <taxon>Plectoidea</taxon>
        <taxon>Plectidae</taxon>
        <taxon>Plectus</taxon>
    </lineage>
</organism>
<evidence type="ECO:0000313" key="7">
    <source>
        <dbReference type="Proteomes" id="UP000887566"/>
    </source>
</evidence>
<dbReference type="PANTHER" id="PTHR44755">
    <property type="entry name" value="NATRIURETIC PEPTIDE RECEPTOR 3-RELATED"/>
    <property type="match status" value="1"/>
</dbReference>
<proteinExistence type="predicted"/>
<evidence type="ECO:0000256" key="5">
    <source>
        <dbReference type="SAM" id="SignalP"/>
    </source>
</evidence>
<sequence length="376" mass="42740">MHLLSATLLELFIVVWLHDPWTAKTTTVYAQRTLTPWTASVVNDAPLPVNAALFLPRVFIPSREDENELETSEHVTRTGQYHLATIDSVLPVMDVAISDAQKQYLPQWTEHRPWLRLRPTPIGSCEDQKTIAWAVQEAIHWTNGSGLGVTFGPACDYVLATANRFLSYQGVPMFTPAGFAEFYKDKSTNELITRVGPLQDHITLMIERMADQFSWRKVLLLYEKSSFWESELLESGFCKLMMQGMYVRHANKVSTAFDEVTPRLIIFNSQKAGEGRLPAMRQFLVDSAGNDMGGKCHFMHLFRVISDRCSPMYARQSCLFLRVYAPPVTIPTRGAHRDRLCIALSFLTNCRAIRSNSVIWLYWRGGARAHPAFTCM</sequence>
<dbReference type="GO" id="GO:0038023">
    <property type="term" value="F:signaling receptor activity"/>
    <property type="evidence" value="ECO:0007669"/>
    <property type="project" value="TreeGrafter"/>
</dbReference>
<dbReference type="WBParaSite" id="PSAMB.scaffold757size41823.g8439.t1">
    <property type="protein sequence ID" value="PSAMB.scaffold757size41823.g8439.t1"/>
    <property type="gene ID" value="PSAMB.scaffold757size41823.g8439"/>
</dbReference>
<dbReference type="InterPro" id="IPR028082">
    <property type="entry name" value="Peripla_BP_I"/>
</dbReference>
<feature type="domain" description="Receptor ligand binding region" evidence="6">
    <location>
        <begin position="149"/>
        <end position="232"/>
    </location>
</feature>
<dbReference type="InterPro" id="IPR001828">
    <property type="entry name" value="ANF_lig-bd_rcpt"/>
</dbReference>
<evidence type="ECO:0000256" key="1">
    <source>
        <dbReference type="ARBA" id="ARBA00004370"/>
    </source>
</evidence>
<evidence type="ECO:0000259" key="6">
    <source>
        <dbReference type="Pfam" id="PF01094"/>
    </source>
</evidence>
<dbReference type="SUPFAM" id="SSF53822">
    <property type="entry name" value="Periplasmic binding protein-like I"/>
    <property type="match status" value="1"/>
</dbReference>
<protein>
    <submittedName>
        <fullName evidence="8">Receptor ligand binding region domain-containing protein</fullName>
    </submittedName>
</protein>
<dbReference type="GO" id="GO:0016020">
    <property type="term" value="C:membrane"/>
    <property type="evidence" value="ECO:0007669"/>
    <property type="project" value="UniProtKB-SubCell"/>
</dbReference>
<comment type="subcellular location">
    <subcellularLocation>
        <location evidence="1">Membrane</location>
    </subcellularLocation>
</comment>
<dbReference type="PANTHER" id="PTHR44755:SF8">
    <property type="entry name" value="RECEPTOR LIGAND BINDING REGION DOMAIN-CONTAINING PROTEIN"/>
    <property type="match status" value="1"/>
</dbReference>
<dbReference type="InterPro" id="IPR052612">
    <property type="entry name" value="ANP_Clearance_Receptor"/>
</dbReference>
<evidence type="ECO:0000256" key="3">
    <source>
        <dbReference type="ARBA" id="ARBA00022989"/>
    </source>
</evidence>
<keyword evidence="2" id="KW-0812">Transmembrane</keyword>